<dbReference type="AlphaFoldDB" id="A0A821SG27"/>
<evidence type="ECO:0000313" key="1">
    <source>
        <dbReference type="EMBL" id="CAF4854566.1"/>
    </source>
</evidence>
<protein>
    <submittedName>
        <fullName evidence="1">Uncharacterized protein</fullName>
    </submittedName>
</protein>
<dbReference type="Proteomes" id="UP000663880">
    <property type="component" value="Unassembled WGS sequence"/>
</dbReference>
<evidence type="ECO:0000313" key="2">
    <source>
        <dbReference type="Proteomes" id="UP000663880"/>
    </source>
</evidence>
<accession>A0A821SG27</accession>
<keyword evidence="2" id="KW-1185">Reference proteome</keyword>
<sequence length="105" mass="11709">MIHFKLTSSIHAISSLLSSNKRYPGNGGGLVKLVDSLVPYRPTDFTEITEDHNDTCRKKLNLSSSESKKLPESHWFYKAGSSSITTSPVFQGYRSPRILHVMVLA</sequence>
<comment type="caution">
    <text evidence="1">The sequence shown here is derived from an EMBL/GenBank/DDBJ whole genome shotgun (WGS) entry which is preliminary data.</text>
</comment>
<dbReference type="EMBL" id="CAJOBZ010000017">
    <property type="protein sequence ID" value="CAF4854566.1"/>
    <property type="molecule type" value="Genomic_DNA"/>
</dbReference>
<proteinExistence type="predicted"/>
<reference evidence="1" key="1">
    <citation type="submission" date="2021-02" db="EMBL/GenBank/DDBJ databases">
        <authorList>
            <person name="Steward A R."/>
        </authorList>
    </citation>
    <scope>NUCLEOTIDE SEQUENCE</scope>
</reference>
<name>A0A821SG27_9NEOP</name>
<organism evidence="1 2">
    <name type="scientific">Pieris macdunnoughi</name>
    <dbReference type="NCBI Taxonomy" id="345717"/>
    <lineage>
        <taxon>Eukaryota</taxon>
        <taxon>Metazoa</taxon>
        <taxon>Ecdysozoa</taxon>
        <taxon>Arthropoda</taxon>
        <taxon>Hexapoda</taxon>
        <taxon>Insecta</taxon>
        <taxon>Pterygota</taxon>
        <taxon>Neoptera</taxon>
        <taxon>Endopterygota</taxon>
        <taxon>Lepidoptera</taxon>
        <taxon>Glossata</taxon>
        <taxon>Ditrysia</taxon>
        <taxon>Papilionoidea</taxon>
        <taxon>Pieridae</taxon>
        <taxon>Pierinae</taxon>
        <taxon>Pieris</taxon>
    </lineage>
</organism>
<gene>
    <name evidence="1" type="ORF">PMACD_LOCUS7363</name>
</gene>